<dbReference type="Proteomes" id="UP000595053">
    <property type="component" value="Chromosome"/>
</dbReference>
<organism evidence="4 5">
    <name type="scientific">Trueperella pecoris</name>
    <dbReference type="NCBI Taxonomy" id="2733571"/>
    <lineage>
        <taxon>Bacteria</taxon>
        <taxon>Bacillati</taxon>
        <taxon>Actinomycetota</taxon>
        <taxon>Actinomycetes</taxon>
        <taxon>Actinomycetales</taxon>
        <taxon>Actinomycetaceae</taxon>
        <taxon>Trueperella</taxon>
    </lineage>
</organism>
<evidence type="ECO:0000256" key="3">
    <source>
        <dbReference type="SAM" id="SignalP"/>
    </source>
</evidence>
<keyword evidence="3" id="KW-0732">Signal</keyword>
<feature type="transmembrane region" description="Helical" evidence="2">
    <location>
        <begin position="681"/>
        <end position="701"/>
    </location>
</feature>
<accession>A0A7M1QWT8</accession>
<proteinExistence type="predicted"/>
<keyword evidence="2" id="KW-0812">Transmembrane</keyword>
<evidence type="ECO:0000256" key="2">
    <source>
        <dbReference type="SAM" id="Phobius"/>
    </source>
</evidence>
<evidence type="ECO:0000313" key="5">
    <source>
        <dbReference type="Proteomes" id="UP000595053"/>
    </source>
</evidence>
<sequence length="710" mass="76753">MRKTFSRSAKLVAAALATSLVALTAPAHADTDRTEFRGGHIDAFYVYNRGEETSVDDDGNYKTTLHLDLIEDVTAHRVLHKPEQVRLVSVANSYTCFDKKTSELFKDVIPNITGAYVPDSDKLQAKESLNPGYSRYVSFPDPEEPASPYVISDVKIKFSNVEFPDGGSLIPYEMQYNFAENTQKPRPVLEKDQYAIQNESVWSLDKAHEHAKWLITKPGTYKFSVTATAEFQGQTFTSKTEDYEWVVEPSDLEGSCDGASSDDAQPVNPPDANDGDDTGLTDPDNETTADPDNETTTNPDDETTADPDNETTADPDNETTADPDNETTADPDDETTTDPEDKDTSSNGNSSTGGTNTKPENTSSDAVQGTFTLDRGHADVFNVVAQGNKLVLNLKEDVSAPDTIRKPEDVVLKVSEKMRQEVSAEAHPGIITSGYLLPQEQETGEAWPGGTLWPGWETLQVRPNFSKIDITFDEVSGPGRVQIFSFKGFGKLTPVLANKSIDLESGSVIPVPEPTHVHTNWLFEKPGIYTMKVKASGKDQEGKTVTSNTATYTWHVGDFSKEKAQSAPAGTDSKKSTDAGKTADTKKSTDAGKTADTKKSTDTGKTADTKKSTDAGKTADTKKSTDPNASKTNPNTVIKTASDSDSGTGSAPETSDVNDDSQQPQTKTTSKTANLAHTGSFTIGLITLSTFLCVAGAAIMLGRRDKHTNR</sequence>
<feature type="chain" id="PRO_5029683490" evidence="3">
    <location>
        <begin position="30"/>
        <end position="710"/>
    </location>
</feature>
<feature type="compositionally biased region" description="Acidic residues" evidence="1">
    <location>
        <begin position="273"/>
        <end position="341"/>
    </location>
</feature>
<keyword evidence="5" id="KW-1185">Reference proteome</keyword>
<keyword evidence="2" id="KW-1133">Transmembrane helix</keyword>
<dbReference type="RefSeq" id="WP_197551148.1">
    <property type="nucleotide sequence ID" value="NZ_CP063213.1"/>
</dbReference>
<evidence type="ECO:0000256" key="1">
    <source>
        <dbReference type="SAM" id="MobiDB-lite"/>
    </source>
</evidence>
<keyword evidence="2" id="KW-0472">Membrane</keyword>
<dbReference type="NCBIfam" id="TIGR03769">
    <property type="entry name" value="P_ac_wall_RPT"/>
    <property type="match status" value="2"/>
</dbReference>
<dbReference type="AlphaFoldDB" id="A0A7M1QWT8"/>
<reference evidence="4 5" key="1">
    <citation type="submission" date="2020-10" db="EMBL/GenBank/DDBJ databases">
        <title>Trueperella pecoris sp. nov. isolated from bovine and porcine specimens.</title>
        <authorList>
            <person name="Schoenecker L."/>
            <person name="Schnydrig P."/>
            <person name="Brodard I."/>
            <person name="Thomann A."/>
            <person name="Hemphill A."/>
            <person name="Rodriguez-Campos S."/>
            <person name="Perreten V."/>
            <person name="Jores J."/>
            <person name="Kittl S."/>
        </authorList>
    </citation>
    <scope>NUCLEOTIDE SEQUENCE [LARGE SCALE GENOMIC DNA]</scope>
    <source>
        <strain evidence="4 5">15A0121</strain>
    </source>
</reference>
<evidence type="ECO:0000313" key="4">
    <source>
        <dbReference type="EMBL" id="QOR45617.1"/>
    </source>
</evidence>
<feature type="compositionally biased region" description="Polar residues" evidence="1">
    <location>
        <begin position="358"/>
        <end position="367"/>
    </location>
</feature>
<feature type="compositionally biased region" description="Low complexity" evidence="1">
    <location>
        <begin position="345"/>
        <end position="357"/>
    </location>
</feature>
<feature type="region of interest" description="Disordered" evidence="1">
    <location>
        <begin position="563"/>
        <end position="672"/>
    </location>
</feature>
<feature type="compositionally biased region" description="Low complexity" evidence="1">
    <location>
        <begin position="661"/>
        <end position="672"/>
    </location>
</feature>
<dbReference type="InterPro" id="IPR022435">
    <property type="entry name" value="Surface-anchored_actinobac"/>
</dbReference>
<feature type="compositionally biased region" description="Basic and acidic residues" evidence="1">
    <location>
        <begin position="572"/>
        <end position="625"/>
    </location>
</feature>
<dbReference type="EMBL" id="CP063213">
    <property type="protein sequence ID" value="QOR45617.1"/>
    <property type="molecule type" value="Genomic_DNA"/>
</dbReference>
<feature type="region of interest" description="Disordered" evidence="1">
    <location>
        <begin position="251"/>
        <end position="367"/>
    </location>
</feature>
<gene>
    <name evidence="4" type="ORF">INS88_10300</name>
</gene>
<feature type="compositionally biased region" description="Polar residues" evidence="1">
    <location>
        <begin position="626"/>
        <end position="655"/>
    </location>
</feature>
<protein>
    <submittedName>
        <fullName evidence="4">Choice-of-anchor M domain-containing protein</fullName>
    </submittedName>
</protein>
<feature type="signal peptide" evidence="3">
    <location>
        <begin position="1"/>
        <end position="29"/>
    </location>
</feature>
<name>A0A7M1QWT8_9ACTO</name>
<dbReference type="NCBIfam" id="NF038134">
    <property type="entry name" value="choice_anch_M"/>
    <property type="match status" value="2"/>
</dbReference>